<dbReference type="Proteomes" id="UP000285232">
    <property type="component" value="Unassembled WGS sequence"/>
</dbReference>
<dbReference type="OrthoDB" id="7411112at2"/>
<comment type="caution">
    <text evidence="2">The sequence shown here is derived from an EMBL/GenBank/DDBJ whole genome shotgun (WGS) entry which is preliminary data.</text>
</comment>
<dbReference type="EMBL" id="RAHX01000001">
    <property type="protein sequence ID" value="RJY09969.1"/>
    <property type="molecule type" value="Genomic_DNA"/>
</dbReference>
<keyword evidence="1" id="KW-1133">Transmembrane helix</keyword>
<feature type="transmembrane region" description="Helical" evidence="1">
    <location>
        <begin position="6"/>
        <end position="22"/>
    </location>
</feature>
<keyword evidence="1" id="KW-0472">Membrane</keyword>
<evidence type="ECO:0000313" key="2">
    <source>
        <dbReference type="EMBL" id="RJY09969.1"/>
    </source>
</evidence>
<sequence length="82" mass="9049">MTIADAGILASVVIIAVVVVDWRRGVTGIGKARLTKERSPDKFWYALVLYINMAIFLFYASGQLMADEAPVEAEAQREMTKA</sequence>
<protein>
    <submittedName>
        <fullName evidence="2">Uncharacterized protein</fullName>
    </submittedName>
</protein>
<evidence type="ECO:0000313" key="3">
    <source>
        <dbReference type="Proteomes" id="UP000285232"/>
    </source>
</evidence>
<proteinExistence type="predicted"/>
<dbReference type="AlphaFoldDB" id="A0A419RW11"/>
<accession>A0A419RW11</accession>
<organism evidence="2 3">
    <name type="scientific">Aurantiacibacter aquimixticola</name>
    <dbReference type="NCBI Taxonomy" id="1958945"/>
    <lineage>
        <taxon>Bacteria</taxon>
        <taxon>Pseudomonadati</taxon>
        <taxon>Pseudomonadota</taxon>
        <taxon>Alphaproteobacteria</taxon>
        <taxon>Sphingomonadales</taxon>
        <taxon>Erythrobacteraceae</taxon>
        <taxon>Aurantiacibacter</taxon>
    </lineage>
</organism>
<name>A0A419RW11_9SPHN</name>
<feature type="transmembrane region" description="Helical" evidence="1">
    <location>
        <begin position="43"/>
        <end position="61"/>
    </location>
</feature>
<reference evidence="2 3" key="1">
    <citation type="journal article" date="2017" name="Int. J. Syst. Evol. Microbiol.">
        <title>Erythrobacter aquimixticola sp. nov., isolated from the junction between the ocean and a freshwater spring.</title>
        <authorList>
            <person name="Park S."/>
            <person name="Jung Y.T."/>
            <person name="Choi S.J."/>
            <person name="Yoon J.H."/>
        </authorList>
    </citation>
    <scope>NUCLEOTIDE SEQUENCE [LARGE SCALE GENOMIC DNA]</scope>
    <source>
        <strain evidence="2 3">JSSK-14</strain>
    </source>
</reference>
<gene>
    <name evidence="2" type="ORF">D6201_11975</name>
</gene>
<dbReference type="RefSeq" id="WP_120048979.1">
    <property type="nucleotide sequence ID" value="NZ_RAHX01000001.1"/>
</dbReference>
<keyword evidence="1" id="KW-0812">Transmembrane</keyword>
<keyword evidence="3" id="KW-1185">Reference proteome</keyword>
<evidence type="ECO:0000256" key="1">
    <source>
        <dbReference type="SAM" id="Phobius"/>
    </source>
</evidence>